<protein>
    <submittedName>
        <fullName evidence="2">Folate ECF transporter, subatrate-specific component FolT</fullName>
    </submittedName>
    <submittedName>
        <fullName evidence="4">Folate transporter FolT</fullName>
    </submittedName>
</protein>
<proteinExistence type="predicted"/>
<sequence>MKGGFFVMKNVVEVMISSSKELKSVRNLVLASLLITVHLLLDLFTIQLLPTLHISFEFLASATIGMLFGPVVGGMCGGLSDIINYILYPKGAFFPGFTISAIVSGLIYGAMLYKKEITLKRCLVTTTLIILIVDIILNTYWLSILYKNAFLVLFGPRLIKNLVMIPINTILMYIVLKKVKEISVKFNM</sequence>
<keyword evidence="1" id="KW-0472">Membrane</keyword>
<keyword evidence="1" id="KW-1133">Transmembrane helix</keyword>
<feature type="transmembrane region" description="Helical" evidence="1">
    <location>
        <begin position="28"/>
        <end position="46"/>
    </location>
</feature>
<dbReference type="EMBL" id="CAMTCP010000044">
    <property type="protein sequence ID" value="CAI3543253.1"/>
    <property type="molecule type" value="Genomic_DNA"/>
</dbReference>
<name>A0A650M7N3_9CLOT</name>
<dbReference type="Proteomes" id="UP000789738">
    <property type="component" value="Unassembled WGS sequence"/>
</dbReference>
<accession>A0A650M7N3</accession>
<feature type="transmembrane region" description="Helical" evidence="1">
    <location>
        <begin position="123"/>
        <end position="146"/>
    </location>
</feature>
<evidence type="ECO:0000313" key="3">
    <source>
        <dbReference type="EMBL" id="CAI3543253.1"/>
    </source>
</evidence>
<dbReference type="Proteomes" id="UP001189143">
    <property type="component" value="Unassembled WGS sequence"/>
</dbReference>
<keyword evidence="1" id="KW-0812">Transmembrane</keyword>
<feature type="transmembrane region" description="Helical" evidence="1">
    <location>
        <begin position="92"/>
        <end position="111"/>
    </location>
</feature>
<evidence type="ECO:0000256" key="1">
    <source>
        <dbReference type="SAM" id="Phobius"/>
    </source>
</evidence>
<reference evidence="3" key="3">
    <citation type="submission" date="2022-10" db="EMBL/GenBank/DDBJ databases">
        <authorList>
            <person name="Aires J."/>
            <person name="Mesa V."/>
        </authorList>
    </citation>
    <scope>NUCLEOTIDE SEQUENCE</scope>
    <source>
        <strain evidence="3">Clostridium neonatale JD116</strain>
    </source>
</reference>
<dbReference type="EMBL" id="CAKJVE010000004">
    <property type="protein sequence ID" value="CAG9709477.1"/>
    <property type="molecule type" value="Genomic_DNA"/>
</dbReference>
<feature type="transmembrane region" description="Helical" evidence="1">
    <location>
        <begin position="158"/>
        <end position="176"/>
    </location>
</feature>
<dbReference type="AlphaFoldDB" id="A0A650M7N3"/>
<dbReference type="Pfam" id="PF12822">
    <property type="entry name" value="ECF_trnsprt"/>
    <property type="match status" value="1"/>
</dbReference>
<dbReference type="EMBL" id="UWJD01000001">
    <property type="protein sequence ID" value="VCT83789.1"/>
    <property type="molecule type" value="Genomic_DNA"/>
</dbReference>
<dbReference type="Proteomes" id="UP000431451">
    <property type="component" value="Unassembled WGS sequence"/>
</dbReference>
<dbReference type="InterPro" id="IPR024529">
    <property type="entry name" value="ECF_trnsprt_substrate-spec"/>
</dbReference>
<reference evidence="2" key="2">
    <citation type="submission" date="2021-10" db="EMBL/GenBank/DDBJ databases">
        <authorList>
            <person name="Mesa V."/>
        </authorList>
    </citation>
    <scope>NUCLEOTIDE SEQUENCE</scope>
    <source>
        <strain evidence="2">CC3_PB</strain>
    </source>
</reference>
<evidence type="ECO:0000313" key="5">
    <source>
        <dbReference type="Proteomes" id="UP000431451"/>
    </source>
</evidence>
<evidence type="ECO:0000313" key="2">
    <source>
        <dbReference type="EMBL" id="CAG9709477.1"/>
    </source>
</evidence>
<dbReference type="NCBIfam" id="TIGR04518">
    <property type="entry name" value="ECF_S_folT_fam"/>
    <property type="match status" value="1"/>
</dbReference>
<evidence type="ECO:0000313" key="4">
    <source>
        <dbReference type="EMBL" id="VCT83789.1"/>
    </source>
</evidence>
<dbReference type="GO" id="GO:0022857">
    <property type="term" value="F:transmembrane transporter activity"/>
    <property type="evidence" value="ECO:0007669"/>
    <property type="project" value="InterPro"/>
</dbReference>
<reference evidence="4 5" key="1">
    <citation type="submission" date="2018-06" db="EMBL/GenBank/DDBJ databases">
        <authorList>
            <consortium name="IHU Genomes"/>
        </authorList>
    </citation>
    <scope>NUCLEOTIDE SEQUENCE [LARGE SCALE GENOMIC DNA]</scope>
    <source>
        <strain evidence="4 5">NEC25</strain>
    </source>
</reference>
<gene>
    <name evidence="4" type="primary">folT</name>
    <name evidence="3" type="ORF">CNEO2_130070</name>
    <name evidence="2" type="ORF">CNEO_44203</name>
    <name evidence="4" type="ORF">CNEONATNEC25_01386</name>
</gene>
<organism evidence="4 5">
    <name type="scientific">Clostridium neonatale</name>
    <dbReference type="NCBI Taxonomy" id="137838"/>
    <lineage>
        <taxon>Bacteria</taxon>
        <taxon>Bacillati</taxon>
        <taxon>Bacillota</taxon>
        <taxon>Clostridia</taxon>
        <taxon>Eubacteriales</taxon>
        <taxon>Clostridiaceae</taxon>
        <taxon>Clostridium</taxon>
    </lineage>
</organism>
<dbReference type="InterPro" id="IPR030949">
    <property type="entry name" value="ECF_S_folate_fam"/>
</dbReference>
<feature type="transmembrane region" description="Helical" evidence="1">
    <location>
        <begin position="58"/>
        <end position="80"/>
    </location>
</feature>
<dbReference type="Gene3D" id="1.10.1760.20">
    <property type="match status" value="1"/>
</dbReference>